<gene>
    <name evidence="2" type="ORF">CBER1_11431</name>
</gene>
<comment type="caution">
    <text evidence="2">The sequence shown here is derived from an EMBL/GenBank/DDBJ whole genome shotgun (WGS) entry which is preliminary data.</text>
</comment>
<organism evidence="2 3">
    <name type="scientific">Cercospora berteroae</name>
    <dbReference type="NCBI Taxonomy" id="357750"/>
    <lineage>
        <taxon>Eukaryota</taxon>
        <taxon>Fungi</taxon>
        <taxon>Dikarya</taxon>
        <taxon>Ascomycota</taxon>
        <taxon>Pezizomycotina</taxon>
        <taxon>Dothideomycetes</taxon>
        <taxon>Dothideomycetidae</taxon>
        <taxon>Mycosphaerellales</taxon>
        <taxon>Mycosphaerellaceae</taxon>
        <taxon>Cercospora</taxon>
    </lineage>
</organism>
<dbReference type="EMBL" id="PNEN01001632">
    <property type="protein sequence ID" value="PPJ52962.1"/>
    <property type="molecule type" value="Genomic_DNA"/>
</dbReference>
<evidence type="ECO:0000256" key="1">
    <source>
        <dbReference type="SAM" id="MobiDB-lite"/>
    </source>
</evidence>
<name>A0A2S6BZR0_9PEZI</name>
<reference evidence="3" key="1">
    <citation type="journal article" date="2017" name="bioRxiv">
        <title>Conservation of a gene cluster reveals novel cercosporin biosynthetic mechanisms and extends production to the genus Colletotrichum.</title>
        <authorList>
            <person name="de Jonge R."/>
            <person name="Ebert M.K."/>
            <person name="Huitt-Roehl C.R."/>
            <person name="Pal P."/>
            <person name="Suttle J.C."/>
            <person name="Spanner R.E."/>
            <person name="Neubauer J.D."/>
            <person name="Jurick W.M.II."/>
            <person name="Stott K.A."/>
            <person name="Secor G.A."/>
            <person name="Thomma B.P.H.J."/>
            <person name="Van de Peer Y."/>
            <person name="Townsend C.A."/>
            <person name="Bolton M.D."/>
        </authorList>
    </citation>
    <scope>NUCLEOTIDE SEQUENCE [LARGE SCALE GENOMIC DNA]</scope>
    <source>
        <strain evidence="3">CBS538.71</strain>
    </source>
</reference>
<evidence type="ECO:0000313" key="2">
    <source>
        <dbReference type="EMBL" id="PPJ52962.1"/>
    </source>
</evidence>
<dbReference type="Proteomes" id="UP000237631">
    <property type="component" value="Unassembled WGS sequence"/>
</dbReference>
<keyword evidence="3" id="KW-1185">Reference proteome</keyword>
<protein>
    <submittedName>
        <fullName evidence="2">Uncharacterized protein</fullName>
    </submittedName>
</protein>
<dbReference type="AlphaFoldDB" id="A0A2S6BZR0"/>
<accession>A0A2S6BZR0</accession>
<feature type="region of interest" description="Disordered" evidence="1">
    <location>
        <begin position="18"/>
        <end position="52"/>
    </location>
</feature>
<proteinExistence type="predicted"/>
<sequence>MSLVKKIPLLTMLAGRSLRATPEPRHHSTKRIASAPSPHRSDLVHQSSQKEGRYGKEEFSYDLKHLNIGLLLGLVGAKTLHVAAKEEVEWTWK</sequence>
<feature type="compositionally biased region" description="Basic and acidic residues" evidence="1">
    <location>
        <begin position="39"/>
        <end position="52"/>
    </location>
</feature>
<evidence type="ECO:0000313" key="3">
    <source>
        <dbReference type="Proteomes" id="UP000237631"/>
    </source>
</evidence>